<dbReference type="InterPro" id="IPR006094">
    <property type="entry name" value="Oxid_FAD_bind_N"/>
</dbReference>
<protein>
    <recommendedName>
        <fullName evidence="1 3">UDP-N-acetylenolpyruvoylglucosamine reductase</fullName>
        <ecNumber evidence="3">1.3.1.98</ecNumber>
    </recommendedName>
    <alternativeName>
        <fullName evidence="2 3">UDP-N-acetylmuramate dehydrogenase</fullName>
    </alternativeName>
</protein>
<keyword evidence="3" id="KW-0133">Cell shape</keyword>
<dbReference type="Pfam" id="PF01565">
    <property type="entry name" value="FAD_binding_4"/>
    <property type="match status" value="1"/>
</dbReference>
<evidence type="ECO:0000256" key="2">
    <source>
        <dbReference type="ARBA" id="ARBA00031026"/>
    </source>
</evidence>
<dbReference type="PROSITE" id="PS51387">
    <property type="entry name" value="FAD_PCMH"/>
    <property type="match status" value="1"/>
</dbReference>
<evidence type="ECO:0000259" key="4">
    <source>
        <dbReference type="PROSITE" id="PS51387"/>
    </source>
</evidence>
<keyword evidence="3" id="KW-0573">Peptidoglycan synthesis</keyword>
<keyword evidence="3 5" id="KW-0560">Oxidoreductase</keyword>
<dbReference type="EC" id="1.3.1.98" evidence="3"/>
<comment type="similarity">
    <text evidence="3">Belongs to the MurB family.</text>
</comment>
<dbReference type="Proteomes" id="UP000683557">
    <property type="component" value="Chromosome"/>
</dbReference>
<dbReference type="PANTHER" id="PTHR21071:SF4">
    <property type="entry name" value="UDP-N-ACETYLENOLPYRUVOYLGLUCOSAMINE REDUCTASE"/>
    <property type="match status" value="1"/>
</dbReference>
<keyword evidence="3" id="KW-0131">Cell cycle</keyword>
<dbReference type="HAMAP" id="MF_00037">
    <property type="entry name" value="MurB"/>
    <property type="match status" value="1"/>
</dbReference>
<keyword evidence="6" id="KW-1185">Reference proteome</keyword>
<dbReference type="PANTHER" id="PTHR21071">
    <property type="entry name" value="UDP-N-ACETYLENOLPYRUVOYLGLUCOSAMINE REDUCTASE"/>
    <property type="match status" value="1"/>
</dbReference>
<dbReference type="NCBIfam" id="TIGR00179">
    <property type="entry name" value="murB"/>
    <property type="match status" value="1"/>
</dbReference>
<dbReference type="EMBL" id="CP076723">
    <property type="protein sequence ID" value="QWV94470.1"/>
    <property type="molecule type" value="Genomic_DNA"/>
</dbReference>
<dbReference type="GO" id="GO:0008762">
    <property type="term" value="F:UDP-N-acetylmuramate dehydrogenase activity"/>
    <property type="evidence" value="ECO:0007669"/>
    <property type="project" value="UniProtKB-EC"/>
</dbReference>
<dbReference type="RefSeq" id="WP_216801210.1">
    <property type="nucleotide sequence ID" value="NZ_CP076723.1"/>
</dbReference>
<comment type="pathway">
    <text evidence="3">Cell wall biogenesis; peptidoglycan biosynthesis.</text>
</comment>
<sequence>MPKSDLDRQIHLNIEENVPLAPFTSFRVGGPARFLIGVRTLRELQEALRFAERMKLPFCILGGGSNLLVSDAGFPGVVIRLLMNRVTRSGGMVQVQAGFDLTALVHRTVGWGLSGLESLAGIPGTVGGAVRGNAGAYGGAMADVLATVSALDAGTLQPLTLRRDQCAFAYRDSRFKREPGLIVVGALLALTPGDRGEIGSKVAETLAKREAKQLSCDRSAGSFFMNPMVDDAVLIRRFEEDQGVRCRECRIPAGWLIDQAGLRSLKVGGAAVSHRHANYLVNTGAATAAEVVELARLVKKEVQVKLGVVLKEEVSPVGLVI</sequence>
<gene>
    <name evidence="3 5" type="primary">murB</name>
    <name evidence="5" type="ORF">KP004_04595</name>
</gene>
<evidence type="ECO:0000256" key="3">
    <source>
        <dbReference type="HAMAP-Rule" id="MF_00037"/>
    </source>
</evidence>
<evidence type="ECO:0000256" key="1">
    <source>
        <dbReference type="ARBA" id="ARBA00015188"/>
    </source>
</evidence>
<evidence type="ECO:0000313" key="6">
    <source>
        <dbReference type="Proteomes" id="UP000683557"/>
    </source>
</evidence>
<feature type="active site" evidence="3">
    <location>
        <position position="313"/>
    </location>
</feature>
<keyword evidence="3" id="KW-0521">NADP</keyword>
<dbReference type="InterPro" id="IPR016166">
    <property type="entry name" value="FAD-bd_PCMH"/>
</dbReference>
<dbReference type="InterPro" id="IPR003170">
    <property type="entry name" value="MurB"/>
</dbReference>
<keyword evidence="3" id="KW-0961">Cell wall biogenesis/degradation</keyword>
<name>A0ABX8JG28_9BACT</name>
<dbReference type="InterPro" id="IPR011601">
    <property type="entry name" value="MurB_C"/>
</dbReference>
<evidence type="ECO:0000313" key="5">
    <source>
        <dbReference type="EMBL" id="QWV94470.1"/>
    </source>
</evidence>
<organism evidence="5 6">
    <name type="scientific">Geomonas oryzisoli</name>
    <dbReference type="NCBI Taxonomy" id="2847992"/>
    <lineage>
        <taxon>Bacteria</taxon>
        <taxon>Pseudomonadati</taxon>
        <taxon>Thermodesulfobacteriota</taxon>
        <taxon>Desulfuromonadia</taxon>
        <taxon>Geobacterales</taxon>
        <taxon>Geobacteraceae</taxon>
        <taxon>Geomonas</taxon>
    </lineage>
</organism>
<keyword evidence="3" id="KW-0274">FAD</keyword>
<feature type="domain" description="FAD-binding PCMH-type" evidence="4">
    <location>
        <begin position="27"/>
        <end position="193"/>
    </location>
</feature>
<proteinExistence type="inferred from homology"/>
<comment type="subcellular location">
    <subcellularLocation>
        <location evidence="3">Cytoplasm</location>
    </subcellularLocation>
</comment>
<dbReference type="NCBIfam" id="NF010480">
    <property type="entry name" value="PRK13905.1"/>
    <property type="match status" value="1"/>
</dbReference>
<comment type="function">
    <text evidence="3">Cell wall formation.</text>
</comment>
<accession>A0ABX8JG28</accession>
<keyword evidence="3" id="KW-0285">Flavoprotein</keyword>
<dbReference type="Pfam" id="PF02873">
    <property type="entry name" value="MurB_C"/>
    <property type="match status" value="1"/>
</dbReference>
<keyword evidence="3" id="KW-0963">Cytoplasm</keyword>
<comment type="catalytic activity">
    <reaction evidence="3">
        <text>UDP-N-acetyl-alpha-D-muramate + NADP(+) = UDP-N-acetyl-3-O-(1-carboxyvinyl)-alpha-D-glucosamine + NADPH + H(+)</text>
        <dbReference type="Rhea" id="RHEA:12248"/>
        <dbReference type="ChEBI" id="CHEBI:15378"/>
        <dbReference type="ChEBI" id="CHEBI:57783"/>
        <dbReference type="ChEBI" id="CHEBI:58349"/>
        <dbReference type="ChEBI" id="CHEBI:68483"/>
        <dbReference type="ChEBI" id="CHEBI:70757"/>
        <dbReference type="EC" id="1.3.1.98"/>
    </reaction>
</comment>
<feature type="active site" description="Proton donor" evidence="3">
    <location>
        <position position="222"/>
    </location>
</feature>
<keyword evidence="3" id="KW-0132">Cell division</keyword>
<reference evidence="5 6" key="1">
    <citation type="submission" date="2021-06" db="EMBL/GenBank/DDBJ databases">
        <title>Gemonas diversity in paddy soil.</title>
        <authorList>
            <person name="Liu G."/>
        </authorList>
    </citation>
    <scope>NUCLEOTIDE SEQUENCE [LARGE SCALE GENOMIC DNA]</scope>
    <source>
        <strain evidence="5 6">RG10</strain>
    </source>
</reference>
<feature type="active site" evidence="3">
    <location>
        <position position="171"/>
    </location>
</feature>
<comment type="cofactor">
    <cofactor evidence="3">
        <name>FAD</name>
        <dbReference type="ChEBI" id="CHEBI:57692"/>
    </cofactor>
</comment>